<sequence>KTEVIHQLGPWRNVDHVEFETLDWVDWFNNRRLLEPIGNIPPAEFEVVYYQRQEVPVMVAGLT</sequence>
<dbReference type="InterPro" id="IPR001584">
    <property type="entry name" value="Integrase_cat-core"/>
</dbReference>
<organism evidence="2">
    <name type="scientific">marine sediment metagenome</name>
    <dbReference type="NCBI Taxonomy" id="412755"/>
    <lineage>
        <taxon>unclassified sequences</taxon>
        <taxon>metagenomes</taxon>
        <taxon>ecological metagenomes</taxon>
    </lineage>
</organism>
<reference evidence="2" key="1">
    <citation type="journal article" date="2014" name="Front. Microbiol.">
        <title>High frequency of phylogenetically diverse reductive dehalogenase-homologous genes in deep subseafloor sedimentary metagenomes.</title>
        <authorList>
            <person name="Kawai M."/>
            <person name="Futagami T."/>
            <person name="Toyoda A."/>
            <person name="Takaki Y."/>
            <person name="Nishi S."/>
            <person name="Hori S."/>
            <person name="Arai W."/>
            <person name="Tsubouchi T."/>
            <person name="Morono Y."/>
            <person name="Uchiyama I."/>
            <person name="Ito T."/>
            <person name="Fujiyama A."/>
            <person name="Inagaki F."/>
            <person name="Takami H."/>
        </authorList>
    </citation>
    <scope>NUCLEOTIDE SEQUENCE</scope>
    <source>
        <strain evidence="2">Expedition CK06-06</strain>
    </source>
</reference>
<protein>
    <recommendedName>
        <fullName evidence="1">Integrase catalytic domain-containing protein</fullName>
    </recommendedName>
</protein>
<proteinExistence type="predicted"/>
<feature type="non-terminal residue" evidence="2">
    <location>
        <position position="1"/>
    </location>
</feature>
<gene>
    <name evidence="2" type="ORF">S06H3_41059</name>
</gene>
<dbReference type="Pfam" id="PF13333">
    <property type="entry name" value="rve_2"/>
    <property type="match status" value="1"/>
</dbReference>
<dbReference type="GO" id="GO:0015074">
    <property type="term" value="P:DNA integration"/>
    <property type="evidence" value="ECO:0007669"/>
    <property type="project" value="InterPro"/>
</dbReference>
<feature type="domain" description="Integrase catalytic" evidence="1">
    <location>
        <begin position="1"/>
        <end position="46"/>
    </location>
</feature>
<name>X1QGM2_9ZZZZ</name>
<evidence type="ECO:0000313" key="2">
    <source>
        <dbReference type="EMBL" id="GAI42424.1"/>
    </source>
</evidence>
<dbReference type="EMBL" id="BARV01025256">
    <property type="protein sequence ID" value="GAI42424.1"/>
    <property type="molecule type" value="Genomic_DNA"/>
</dbReference>
<dbReference type="AlphaFoldDB" id="X1QGM2"/>
<accession>X1QGM2</accession>
<comment type="caution">
    <text evidence="2">The sequence shown here is derived from an EMBL/GenBank/DDBJ whole genome shotgun (WGS) entry which is preliminary data.</text>
</comment>
<evidence type="ECO:0000259" key="1">
    <source>
        <dbReference type="Pfam" id="PF13333"/>
    </source>
</evidence>